<keyword evidence="5" id="KW-0812">Transmembrane</keyword>
<organism evidence="9">
    <name type="scientific">Gymnodinialimonas phycosphaerae</name>
    <dbReference type="NCBI Taxonomy" id="2841589"/>
    <lineage>
        <taxon>Bacteria</taxon>
        <taxon>Pseudomonadati</taxon>
        <taxon>Pseudomonadota</taxon>
        <taxon>Alphaproteobacteria</taxon>
        <taxon>Rhodobacterales</taxon>
        <taxon>Paracoccaceae</taxon>
        <taxon>Gymnodinialimonas</taxon>
    </lineage>
</organism>
<keyword evidence="2" id="KW-0145">Chemotaxis</keyword>
<protein>
    <submittedName>
        <fullName evidence="9">HAMP domain-containing protein</fullName>
    </submittedName>
</protein>
<dbReference type="InterPro" id="IPR004089">
    <property type="entry name" value="MCPsignal_dom"/>
</dbReference>
<dbReference type="PANTHER" id="PTHR43531:SF11">
    <property type="entry name" value="METHYL-ACCEPTING CHEMOTAXIS PROTEIN 3"/>
    <property type="match status" value="1"/>
</dbReference>
<dbReference type="SMART" id="SM00304">
    <property type="entry name" value="HAMP"/>
    <property type="match status" value="2"/>
</dbReference>
<feature type="domain" description="HAMP" evidence="7">
    <location>
        <begin position="194"/>
        <end position="247"/>
    </location>
</feature>
<dbReference type="InterPro" id="IPR051310">
    <property type="entry name" value="MCP_chemotaxis"/>
</dbReference>
<feature type="transmembrane region" description="Helical" evidence="5">
    <location>
        <begin position="167"/>
        <end position="187"/>
    </location>
</feature>
<dbReference type="Gene3D" id="1.10.8.500">
    <property type="entry name" value="HAMP domain in histidine kinase"/>
    <property type="match status" value="1"/>
</dbReference>
<dbReference type="SUPFAM" id="SSF158472">
    <property type="entry name" value="HAMP domain-like"/>
    <property type="match status" value="1"/>
</dbReference>
<dbReference type="GO" id="GO:0007165">
    <property type="term" value="P:signal transduction"/>
    <property type="evidence" value="ECO:0007669"/>
    <property type="project" value="UniProtKB-KW"/>
</dbReference>
<dbReference type="InterPro" id="IPR003660">
    <property type="entry name" value="HAMP_dom"/>
</dbReference>
<dbReference type="GO" id="GO:0016020">
    <property type="term" value="C:membrane"/>
    <property type="evidence" value="ECO:0007669"/>
    <property type="project" value="UniProtKB-SubCell"/>
</dbReference>
<evidence type="ECO:0000259" key="7">
    <source>
        <dbReference type="PROSITE" id="PS50885"/>
    </source>
</evidence>
<keyword evidence="5" id="KW-0472">Membrane</keyword>
<name>A0A975YF59_9RHOB</name>
<accession>A0A975YF59</accession>
<gene>
    <name evidence="8" type="ORF">KUL25_16575</name>
    <name evidence="9" type="ORF">KUL25_16580</name>
</gene>
<evidence type="ECO:0000313" key="8">
    <source>
        <dbReference type="EMBL" id="MBY4894373.1"/>
    </source>
</evidence>
<feature type="domain" description="Methyl-accepting transducer" evidence="6">
    <location>
        <begin position="314"/>
        <end position="543"/>
    </location>
</feature>
<dbReference type="SMART" id="SM00283">
    <property type="entry name" value="MA"/>
    <property type="match status" value="1"/>
</dbReference>
<dbReference type="SUPFAM" id="SSF58104">
    <property type="entry name" value="Methyl-accepting chemotaxis protein (MCP) signaling domain"/>
    <property type="match status" value="1"/>
</dbReference>
<evidence type="ECO:0000256" key="4">
    <source>
        <dbReference type="PROSITE-ProRule" id="PRU00284"/>
    </source>
</evidence>
<dbReference type="GO" id="GO:0006935">
    <property type="term" value="P:chemotaxis"/>
    <property type="evidence" value="ECO:0007669"/>
    <property type="project" value="UniProtKB-KW"/>
</dbReference>
<evidence type="ECO:0000256" key="1">
    <source>
        <dbReference type="ARBA" id="ARBA00004370"/>
    </source>
</evidence>
<comment type="subcellular location">
    <subcellularLocation>
        <location evidence="1">Membrane</location>
    </subcellularLocation>
</comment>
<dbReference type="EMBL" id="JAIMBW010000001">
    <property type="protein sequence ID" value="MBY4894373.1"/>
    <property type="molecule type" value="Genomic_DNA"/>
</dbReference>
<dbReference type="PROSITE" id="PS50885">
    <property type="entry name" value="HAMP"/>
    <property type="match status" value="2"/>
</dbReference>
<evidence type="ECO:0000256" key="5">
    <source>
        <dbReference type="SAM" id="Phobius"/>
    </source>
</evidence>
<reference evidence="9 10" key="1">
    <citation type="submission" date="2021-07" db="EMBL/GenBank/DDBJ databases">
        <title>Karlodiniumbacter phycospheric gen. nov., sp. nov., a phycosphere bacterium isolated from karlodinium veneficum.</title>
        <authorList>
            <person name="Peng Y."/>
            <person name="Jiang L."/>
            <person name="Lee J."/>
        </authorList>
    </citation>
    <scope>NUCLEOTIDE SEQUENCE</scope>
    <source>
        <strain evidence="9 10">N5</strain>
    </source>
</reference>
<evidence type="ECO:0000313" key="9">
    <source>
        <dbReference type="EMBL" id="QXL87038.1"/>
    </source>
</evidence>
<dbReference type="EMBL" id="CP078073">
    <property type="protein sequence ID" value="QXL87038.1"/>
    <property type="molecule type" value="Genomic_DNA"/>
</dbReference>
<keyword evidence="4" id="KW-0807">Transducer</keyword>
<dbReference type="PANTHER" id="PTHR43531">
    <property type="entry name" value="PROTEIN ICFG"/>
    <property type="match status" value="1"/>
</dbReference>
<evidence type="ECO:0000256" key="2">
    <source>
        <dbReference type="ARBA" id="ARBA00022500"/>
    </source>
</evidence>
<dbReference type="Gene3D" id="1.10.287.950">
    <property type="entry name" value="Methyl-accepting chemotaxis protein"/>
    <property type="match status" value="1"/>
</dbReference>
<keyword evidence="10" id="KW-1185">Reference proteome</keyword>
<dbReference type="Pfam" id="PF00672">
    <property type="entry name" value="HAMP"/>
    <property type="match status" value="1"/>
</dbReference>
<sequence>MAISTMLKGLEKSLFLRVLALSALSTVIIVVAAIGFSVWQTSQIAREGVVNLAESAVGNSAGQLGPHMRFGNAEAVQTELERHAVLAADNFVAIVAVDVSGVPIASVGDATAHGLVDLGAEVLTSGTRQTAGQGYIVAEPVFFDNNGPPVGAIAIVWSPNAVLAKLAVQRAIAIAVLILVFIAILALMKRNLQKTLRVPITQVEQAVTGLAEGDYDKTVPLQDRADEIGAIAGALETLRARLSDAKADEARREEARHVQTIVVDRLAEAMTALSDGDLTHRIDDDMTEAYERLRMDYNAAVQRMAQVIGEVSYNVNSVARGSKAISQGSDDLASRTEQQAAALEQSAAAIGTLTESVQNTAQEARDVEAVVLNACATAESSGAIVQSAMNAMTDIEGSSAQVSQIIGLIDEIAFQTNLLALNAGVEAARAGEAGRGFAVVASEVRALAQRASDAAMQIKTLIGQSSSQVQTGVELVGNAGKALEEISRQVASISSHVSSIAQEAVGQATGLGEINEAVLSLDQVTQENAAMVEESNAAAHALSGEAHTIAELVAVFRVSQTGALTGDDSSDAGSDLQVAVAGQ</sequence>
<dbReference type="CDD" id="cd06225">
    <property type="entry name" value="HAMP"/>
    <property type="match status" value="1"/>
</dbReference>
<dbReference type="Proteomes" id="UP000693972">
    <property type="component" value="Unassembled WGS sequence"/>
</dbReference>
<dbReference type="RefSeq" id="WP_257893949.1">
    <property type="nucleotide sequence ID" value="NZ_JAIMBW010000001.1"/>
</dbReference>
<comment type="similarity">
    <text evidence="3">Belongs to the methyl-accepting chemotaxis (MCP) protein family.</text>
</comment>
<dbReference type="AlphaFoldDB" id="A0A975YF59"/>
<dbReference type="FunFam" id="1.10.287.950:FF:000001">
    <property type="entry name" value="Methyl-accepting chemotaxis sensory transducer"/>
    <property type="match status" value="1"/>
</dbReference>
<evidence type="ECO:0000313" key="10">
    <source>
        <dbReference type="Proteomes" id="UP000693972"/>
    </source>
</evidence>
<feature type="transmembrane region" description="Helical" evidence="5">
    <location>
        <begin position="14"/>
        <end position="39"/>
    </location>
</feature>
<dbReference type="Pfam" id="PF00015">
    <property type="entry name" value="MCPsignal"/>
    <property type="match status" value="1"/>
</dbReference>
<evidence type="ECO:0000256" key="3">
    <source>
        <dbReference type="ARBA" id="ARBA00029447"/>
    </source>
</evidence>
<keyword evidence="5" id="KW-1133">Transmembrane helix</keyword>
<evidence type="ECO:0000259" key="6">
    <source>
        <dbReference type="PROSITE" id="PS50111"/>
    </source>
</evidence>
<feature type="domain" description="HAMP" evidence="7">
    <location>
        <begin position="257"/>
        <end position="309"/>
    </location>
</feature>
<dbReference type="PROSITE" id="PS50111">
    <property type="entry name" value="CHEMOTAXIS_TRANSDUC_2"/>
    <property type="match status" value="1"/>
</dbReference>
<proteinExistence type="inferred from homology"/>